<dbReference type="Proteomes" id="UP000003277">
    <property type="component" value="Unassembled WGS sequence"/>
</dbReference>
<dbReference type="PATRIC" id="fig|742743.3.peg.222"/>
<proteinExistence type="predicted"/>
<dbReference type="STRING" id="742743.HMPREF9453_00221"/>
<dbReference type="RefSeq" id="WP_008858727.1">
    <property type="nucleotide sequence ID" value="NZ_JH591187.1"/>
</dbReference>
<evidence type="ECO:0000313" key="1">
    <source>
        <dbReference type="EMBL" id="EHO63861.1"/>
    </source>
</evidence>
<keyword evidence="2" id="KW-1185">Reference proteome</keyword>
<sequence length="387" mass="44082">MNILYITDNNIMGHGGGCLGARKYYSAIKAYAEKKNANFKVISLGQNMPEAMDVDVVKNRKLDKSARLHGHSNFMYFTWEKHKDKIMSYHPDVLFLGRTRLGFIAKEFKRVQPEIKIITFVDNIEYDYVDSYFALEKGIKGKILKTIEKHVVKNDEGDAVKYSDRLVYLTQRDVKRCKELYHYNDPYEYILPICLEHTRNLKIKNPKKTVAFIGSLGYGANVSAVEMLIKQVWLPNFAQNDDFQLIIAGGNPADEIYRWTKLAPNIRLVANFNEPEDFLPQNSLMVAPIPTGAGMKVKVAETLSMGLPIAGSDEVLVGYEDAIRDVKLGGIRRANNAAEFTQAIREFSEMCEQDLVHIALENKNLFNKYYTFETAKELIIDILGKLA</sequence>
<dbReference type="Pfam" id="PF13692">
    <property type="entry name" value="Glyco_trans_1_4"/>
    <property type="match status" value="1"/>
</dbReference>
<comment type="caution">
    <text evidence="1">The sequence shown here is derived from an EMBL/GenBank/DDBJ whole genome shotgun (WGS) entry which is preliminary data.</text>
</comment>
<dbReference type="EMBL" id="ADLT01000007">
    <property type="protein sequence ID" value="EHO63861.1"/>
    <property type="molecule type" value="Genomic_DNA"/>
</dbReference>
<dbReference type="HOGENOM" id="CLU_060309_0_0_9"/>
<reference evidence="1 2" key="1">
    <citation type="submission" date="2011-11" db="EMBL/GenBank/DDBJ databases">
        <title>The Genome Sequence of Dialister succinatiphilus YIT 11850.</title>
        <authorList>
            <consortium name="The Broad Institute Genome Sequencing Platform"/>
            <person name="Earl A."/>
            <person name="Ward D."/>
            <person name="Feldgarden M."/>
            <person name="Gevers D."/>
            <person name="Morotomi M."/>
            <person name="Young S.K."/>
            <person name="Zeng Q."/>
            <person name="Gargeya S."/>
            <person name="Fitzgerald M."/>
            <person name="Haas B."/>
            <person name="Abouelleil A."/>
            <person name="Alvarado L."/>
            <person name="Arachchi H.M."/>
            <person name="Berlin A."/>
            <person name="Brown A."/>
            <person name="Chapman S.B."/>
            <person name="Dunbar C."/>
            <person name="Gearin G."/>
            <person name="Goldberg J."/>
            <person name="Griggs A."/>
            <person name="Gujja S."/>
            <person name="Heiman D."/>
            <person name="Howarth C."/>
            <person name="Lui A."/>
            <person name="MacDonald P.J.P."/>
            <person name="Montmayeur A."/>
            <person name="Murphy C."/>
            <person name="Neiman D."/>
            <person name="Pearson M."/>
            <person name="Priest M."/>
            <person name="Roberts A."/>
            <person name="Saif S."/>
            <person name="Shea T."/>
            <person name="Sisk P."/>
            <person name="Stolte C."/>
            <person name="Sykes S."/>
            <person name="Wortman J."/>
            <person name="Nusbaum C."/>
            <person name="Birren B."/>
        </authorList>
    </citation>
    <scope>NUCLEOTIDE SEQUENCE [LARGE SCALE GENOMIC DNA]</scope>
    <source>
        <strain evidence="1 2">YIT 11850</strain>
    </source>
</reference>
<dbReference type="OrthoDB" id="9807209at2"/>
<gene>
    <name evidence="1" type="ORF">HMPREF9453_00221</name>
</gene>
<dbReference type="SUPFAM" id="SSF53756">
    <property type="entry name" value="UDP-Glycosyltransferase/glycogen phosphorylase"/>
    <property type="match status" value="1"/>
</dbReference>
<evidence type="ECO:0000313" key="2">
    <source>
        <dbReference type="Proteomes" id="UP000003277"/>
    </source>
</evidence>
<dbReference type="eggNOG" id="COG0438">
    <property type="taxonomic scope" value="Bacteria"/>
</dbReference>
<dbReference type="AlphaFoldDB" id="H1CXY3"/>
<name>H1CXY3_9FIRM</name>
<dbReference type="Gene3D" id="3.40.50.2000">
    <property type="entry name" value="Glycogen Phosphorylase B"/>
    <property type="match status" value="1"/>
</dbReference>
<evidence type="ECO:0008006" key="3">
    <source>
        <dbReference type="Google" id="ProtNLM"/>
    </source>
</evidence>
<accession>H1CXY3</accession>
<organism evidence="1 2">
    <name type="scientific">Dialister succinatiphilus YIT 11850</name>
    <dbReference type="NCBI Taxonomy" id="742743"/>
    <lineage>
        <taxon>Bacteria</taxon>
        <taxon>Bacillati</taxon>
        <taxon>Bacillota</taxon>
        <taxon>Negativicutes</taxon>
        <taxon>Veillonellales</taxon>
        <taxon>Veillonellaceae</taxon>
        <taxon>Dialister</taxon>
    </lineage>
</organism>
<protein>
    <recommendedName>
        <fullName evidence="3">Glycosyl transferase family 1 domain-containing protein</fullName>
    </recommendedName>
</protein>